<evidence type="ECO:0000313" key="6">
    <source>
        <dbReference type="EMBL" id="KAF1958826.1"/>
    </source>
</evidence>
<keyword evidence="3" id="KW-0949">S-adenosyl-L-methionine</keyword>
<dbReference type="SUPFAM" id="SSF53335">
    <property type="entry name" value="S-adenosyl-L-methionine-dependent methyltransferases"/>
    <property type="match status" value="1"/>
</dbReference>
<dbReference type="Pfam" id="PF13649">
    <property type="entry name" value="Methyltransf_25"/>
    <property type="match status" value="1"/>
</dbReference>
<proteinExistence type="inferred from homology"/>
<evidence type="ECO:0000256" key="1">
    <source>
        <dbReference type="ARBA" id="ARBA00005179"/>
    </source>
</evidence>
<evidence type="ECO:0000313" key="7">
    <source>
        <dbReference type="Proteomes" id="UP000800035"/>
    </source>
</evidence>
<comment type="similarity">
    <text evidence="4">Belongs to the class I-like SAM-binding methyltransferase superfamily.</text>
</comment>
<dbReference type="AlphaFoldDB" id="A0A6A5U7G7"/>
<dbReference type="InterPro" id="IPR041698">
    <property type="entry name" value="Methyltransf_25"/>
</dbReference>
<dbReference type="EMBL" id="ML976986">
    <property type="protein sequence ID" value="KAF1958826.1"/>
    <property type="molecule type" value="Genomic_DNA"/>
</dbReference>
<sequence length="271" mass="31050">MPGETQEKRDTNVSWFLERPRDNQISPDARRLLEKYSRIPADQVINHVVSVRDEAWKTFPYPCLGQFRFLDLSLKHYDQYEEILERLGRGQRLLDMGCCFGQELRQLAADGIPSENLYGCDLIAEYIELGYKLFQDRNRIGAHFLSANIFDNESALSKFTQEIDIVYCGSFFHLFGYEDQVTASKVVAALLRPQKGSMLLGRQVGATRAVEVDNPVDPKRKTFCHDADSFKSMWADIGSQLGVKFTVHITLTSGSTPDPEMRWLHFVVTRE</sequence>
<feature type="domain" description="Methyltransferase" evidence="5">
    <location>
        <begin position="94"/>
        <end position="193"/>
    </location>
</feature>
<dbReference type="InterPro" id="IPR051654">
    <property type="entry name" value="Meroterpenoid_MTases"/>
</dbReference>
<accession>A0A6A5U7G7</accession>
<protein>
    <recommendedName>
        <fullName evidence="5">Methyltransferase domain-containing protein</fullName>
    </recommendedName>
</protein>
<reference evidence="6" key="1">
    <citation type="journal article" date="2020" name="Stud. Mycol.">
        <title>101 Dothideomycetes genomes: a test case for predicting lifestyles and emergence of pathogens.</title>
        <authorList>
            <person name="Haridas S."/>
            <person name="Albert R."/>
            <person name="Binder M."/>
            <person name="Bloem J."/>
            <person name="Labutti K."/>
            <person name="Salamov A."/>
            <person name="Andreopoulos B."/>
            <person name="Baker S."/>
            <person name="Barry K."/>
            <person name="Bills G."/>
            <person name="Bluhm B."/>
            <person name="Cannon C."/>
            <person name="Castanera R."/>
            <person name="Culley D."/>
            <person name="Daum C."/>
            <person name="Ezra D."/>
            <person name="Gonzalez J."/>
            <person name="Henrissat B."/>
            <person name="Kuo A."/>
            <person name="Liang C."/>
            <person name="Lipzen A."/>
            <person name="Lutzoni F."/>
            <person name="Magnuson J."/>
            <person name="Mondo S."/>
            <person name="Nolan M."/>
            <person name="Ohm R."/>
            <person name="Pangilinan J."/>
            <person name="Park H.-J."/>
            <person name="Ramirez L."/>
            <person name="Alfaro M."/>
            <person name="Sun H."/>
            <person name="Tritt A."/>
            <person name="Yoshinaga Y."/>
            <person name="Zwiers L.-H."/>
            <person name="Turgeon B."/>
            <person name="Goodwin S."/>
            <person name="Spatafora J."/>
            <person name="Crous P."/>
            <person name="Grigoriev I."/>
        </authorList>
    </citation>
    <scope>NUCLEOTIDE SEQUENCE</scope>
    <source>
        <strain evidence="6">CBS 675.92</strain>
    </source>
</reference>
<keyword evidence="7" id="KW-1185">Reference proteome</keyword>
<dbReference type="Proteomes" id="UP000800035">
    <property type="component" value="Unassembled WGS sequence"/>
</dbReference>
<evidence type="ECO:0000256" key="3">
    <source>
        <dbReference type="ARBA" id="ARBA00022691"/>
    </source>
</evidence>
<evidence type="ECO:0000259" key="5">
    <source>
        <dbReference type="Pfam" id="PF13649"/>
    </source>
</evidence>
<dbReference type="PANTHER" id="PTHR35897:SF1">
    <property type="entry name" value="METHYLTRANSFERASE AUSD"/>
    <property type="match status" value="1"/>
</dbReference>
<evidence type="ECO:0000256" key="2">
    <source>
        <dbReference type="ARBA" id="ARBA00022679"/>
    </source>
</evidence>
<dbReference type="Gene3D" id="3.40.50.150">
    <property type="entry name" value="Vaccinia Virus protein VP39"/>
    <property type="match status" value="1"/>
</dbReference>
<organism evidence="6 7">
    <name type="scientific">Byssothecium circinans</name>
    <dbReference type="NCBI Taxonomy" id="147558"/>
    <lineage>
        <taxon>Eukaryota</taxon>
        <taxon>Fungi</taxon>
        <taxon>Dikarya</taxon>
        <taxon>Ascomycota</taxon>
        <taxon>Pezizomycotina</taxon>
        <taxon>Dothideomycetes</taxon>
        <taxon>Pleosporomycetidae</taxon>
        <taxon>Pleosporales</taxon>
        <taxon>Massarineae</taxon>
        <taxon>Massarinaceae</taxon>
        <taxon>Byssothecium</taxon>
    </lineage>
</organism>
<dbReference type="InterPro" id="IPR029063">
    <property type="entry name" value="SAM-dependent_MTases_sf"/>
</dbReference>
<comment type="pathway">
    <text evidence="1">Secondary metabolite biosynthesis.</text>
</comment>
<evidence type="ECO:0000256" key="4">
    <source>
        <dbReference type="ARBA" id="ARBA00038314"/>
    </source>
</evidence>
<name>A0A6A5U7G7_9PLEO</name>
<dbReference type="PANTHER" id="PTHR35897">
    <property type="entry name" value="METHYLTRANSFERASE AUSD"/>
    <property type="match status" value="1"/>
</dbReference>
<keyword evidence="2" id="KW-0808">Transferase</keyword>
<dbReference type="OrthoDB" id="2094832at2759"/>
<gene>
    <name evidence="6" type="ORF">CC80DRAFT_20847</name>
</gene>
<dbReference type="GO" id="GO:0016740">
    <property type="term" value="F:transferase activity"/>
    <property type="evidence" value="ECO:0007669"/>
    <property type="project" value="UniProtKB-KW"/>
</dbReference>